<organism evidence="1 2">
    <name type="scientific">Artemia franciscana</name>
    <name type="common">Brine shrimp</name>
    <name type="synonym">Artemia sanfranciscana</name>
    <dbReference type="NCBI Taxonomy" id="6661"/>
    <lineage>
        <taxon>Eukaryota</taxon>
        <taxon>Metazoa</taxon>
        <taxon>Ecdysozoa</taxon>
        <taxon>Arthropoda</taxon>
        <taxon>Crustacea</taxon>
        <taxon>Branchiopoda</taxon>
        <taxon>Anostraca</taxon>
        <taxon>Artemiidae</taxon>
        <taxon>Artemia</taxon>
    </lineage>
</organism>
<dbReference type="AlphaFoldDB" id="A0AA88L7Y8"/>
<feature type="non-terminal residue" evidence="1">
    <location>
        <position position="1"/>
    </location>
</feature>
<name>A0AA88L7Y8_ARTSF</name>
<dbReference type="Proteomes" id="UP001187531">
    <property type="component" value="Unassembled WGS sequence"/>
</dbReference>
<reference evidence="1" key="1">
    <citation type="submission" date="2023-07" db="EMBL/GenBank/DDBJ databases">
        <title>Chromosome-level genome assembly of Artemia franciscana.</title>
        <authorList>
            <person name="Jo E."/>
        </authorList>
    </citation>
    <scope>NUCLEOTIDE SEQUENCE</scope>
    <source>
        <tissue evidence="1">Whole body</tissue>
    </source>
</reference>
<proteinExistence type="predicted"/>
<dbReference type="EMBL" id="JAVRJZ010000006">
    <property type="protein sequence ID" value="KAK2721768.1"/>
    <property type="molecule type" value="Genomic_DNA"/>
</dbReference>
<keyword evidence="2" id="KW-1185">Reference proteome</keyword>
<accession>A0AA88L7Y8</accession>
<protein>
    <submittedName>
        <fullName evidence="1">Uncharacterized protein</fullName>
    </submittedName>
</protein>
<evidence type="ECO:0000313" key="1">
    <source>
        <dbReference type="EMBL" id="KAK2721768.1"/>
    </source>
</evidence>
<gene>
    <name evidence="1" type="ORF">QYM36_003921</name>
</gene>
<evidence type="ECO:0000313" key="2">
    <source>
        <dbReference type="Proteomes" id="UP001187531"/>
    </source>
</evidence>
<comment type="caution">
    <text evidence="1">The sequence shown here is derived from an EMBL/GenBank/DDBJ whole genome shotgun (WGS) entry which is preliminary data.</text>
</comment>
<sequence length="50" mass="5733">VNGSKIIHFMVNRATLELRQYFADLFMNKDTSAIKSDAFEIGLGSIFYMK</sequence>
<feature type="non-terminal residue" evidence="1">
    <location>
        <position position="50"/>
    </location>
</feature>